<evidence type="ECO:0000256" key="6">
    <source>
        <dbReference type="ARBA" id="ARBA00023306"/>
    </source>
</evidence>
<dbReference type="Gene3D" id="1.10.10.10">
    <property type="entry name" value="Winged helix-like DNA-binding domain superfamily/Winged helix DNA-binding domain"/>
    <property type="match status" value="1"/>
</dbReference>
<dbReference type="InterPro" id="IPR050311">
    <property type="entry name" value="ORC1/CDC6"/>
</dbReference>
<evidence type="ECO:0000256" key="2">
    <source>
        <dbReference type="ARBA" id="ARBA00006184"/>
    </source>
</evidence>
<sequence>MDMILQVRNTPIAFHQHKTITSNKVTSPLKESSGTKRKNIEDLENLPSPPSSPRRKITKPILPETPKNVRNITRELQLAQLKSPSSNSSIYLKTKSTDEKENLYQKAKTVFRRTAIPSRLIGRENERTQMMDFWKTHVLQNQAGCLYISGMPGTGKTAMLTEVMRLVEDDVMALRTHNVKTVVVNCMSVKEPKQIYTKLVEELRPTAKTPIQTDVVKQAEELINAKKNVLNVVILDEIDSLITKDQDVLYKIFEWASLPTSQLVLIGIANALDLTDRILPRLRAKNCEPQLLNFNPYQVSEISSIIKDRLFSLVEDPQNPFGPAPKPAQGTAPPLIMPMAIEFCARKVASSMGDLRTALDVCRQAIELAEMDYKKKLNSNSVLGEQKSNASSAVPPVPIVTVAHVSRVLNIVFGNSNVQRLKDLNLQQKIVLGVILVMIRTSTTKANKKDVLTVGKFREQYSALCSDKNTAISAVSRTELSDLLSLLETQSILTLGKSKEDRTRKIQLNVQESEIIQMINSIPFLKDWMDGVIEKSGF</sequence>
<organism evidence="11 12">
    <name type="scientific">Mucor flavus</name>
    <dbReference type="NCBI Taxonomy" id="439312"/>
    <lineage>
        <taxon>Eukaryota</taxon>
        <taxon>Fungi</taxon>
        <taxon>Fungi incertae sedis</taxon>
        <taxon>Mucoromycota</taxon>
        <taxon>Mucoromycotina</taxon>
        <taxon>Mucoromycetes</taxon>
        <taxon>Mucorales</taxon>
        <taxon>Mucorineae</taxon>
        <taxon>Mucoraceae</taxon>
        <taxon>Mucor</taxon>
    </lineage>
</organism>
<evidence type="ECO:0000313" key="12">
    <source>
        <dbReference type="Proteomes" id="UP001473302"/>
    </source>
</evidence>
<keyword evidence="6" id="KW-0131">Cell cycle</keyword>
<accession>A0ABP9YRP8</accession>
<keyword evidence="5" id="KW-0539">Nucleus</keyword>
<gene>
    <name evidence="11" type="ORF">MFLAVUS_002958</name>
</gene>
<protein>
    <recommendedName>
        <fullName evidence="7">Cell division control protein</fullName>
    </recommendedName>
</protein>
<dbReference type="Pfam" id="PF22606">
    <property type="entry name" value="Cdc6-ORC-like_ATPase_lid"/>
    <property type="match status" value="1"/>
</dbReference>
<dbReference type="SUPFAM" id="SSF46785">
    <property type="entry name" value="Winged helix' DNA-binding domain"/>
    <property type="match status" value="1"/>
</dbReference>
<dbReference type="InterPro" id="IPR015163">
    <property type="entry name" value="Cdc6_C"/>
</dbReference>
<evidence type="ECO:0000259" key="9">
    <source>
        <dbReference type="SMART" id="SM00382"/>
    </source>
</evidence>
<feature type="domain" description="Cdc6 C-terminal" evidence="10">
    <location>
        <begin position="435"/>
        <end position="519"/>
    </location>
</feature>
<dbReference type="InterPro" id="IPR036390">
    <property type="entry name" value="WH_DNA-bd_sf"/>
</dbReference>
<evidence type="ECO:0000259" key="10">
    <source>
        <dbReference type="SMART" id="SM01074"/>
    </source>
</evidence>
<dbReference type="InterPro" id="IPR036388">
    <property type="entry name" value="WH-like_DNA-bd_sf"/>
</dbReference>
<dbReference type="InterPro" id="IPR016314">
    <property type="entry name" value="Cdc6/18"/>
</dbReference>
<evidence type="ECO:0000256" key="1">
    <source>
        <dbReference type="ARBA" id="ARBA00004123"/>
    </source>
</evidence>
<dbReference type="Gene3D" id="1.10.8.60">
    <property type="match status" value="1"/>
</dbReference>
<comment type="caution">
    <text evidence="11">The sequence shown here is derived from an EMBL/GenBank/DDBJ whole genome shotgun (WGS) entry which is preliminary data.</text>
</comment>
<proteinExistence type="inferred from homology"/>
<evidence type="ECO:0000313" key="11">
    <source>
        <dbReference type="EMBL" id="GAA5809548.1"/>
    </source>
</evidence>
<feature type="domain" description="AAA+ ATPase" evidence="9">
    <location>
        <begin position="142"/>
        <end position="288"/>
    </location>
</feature>
<feature type="compositionally biased region" description="Polar residues" evidence="8">
    <location>
        <begin position="19"/>
        <end position="32"/>
    </location>
</feature>
<reference evidence="11 12" key="1">
    <citation type="submission" date="2024-04" db="EMBL/GenBank/DDBJ databases">
        <title>genome sequences of Mucor flavus KT1a and Helicostylum pulchrum KT1b strains isolated from the surface of a dry-aged beef.</title>
        <authorList>
            <person name="Toyotome T."/>
            <person name="Hosono M."/>
            <person name="Torimaru M."/>
            <person name="Fukuda K."/>
            <person name="Mikami N."/>
        </authorList>
    </citation>
    <scope>NUCLEOTIDE SEQUENCE [LARGE SCALE GENOMIC DNA]</scope>
    <source>
        <strain evidence="11 12">KT1a</strain>
    </source>
</reference>
<name>A0ABP9YRP8_9FUNG</name>
<evidence type="ECO:0000256" key="3">
    <source>
        <dbReference type="ARBA" id="ARBA00022618"/>
    </source>
</evidence>
<dbReference type="SMART" id="SM00382">
    <property type="entry name" value="AAA"/>
    <property type="match status" value="1"/>
</dbReference>
<dbReference type="EMBL" id="BAABUK010000005">
    <property type="protein sequence ID" value="GAA5809548.1"/>
    <property type="molecule type" value="Genomic_DNA"/>
</dbReference>
<keyword evidence="4" id="KW-0235">DNA replication</keyword>
<dbReference type="InterPro" id="IPR054425">
    <property type="entry name" value="Cdc6_ORC1-like_ATPase_lid"/>
</dbReference>
<dbReference type="Pfam" id="PF09079">
    <property type="entry name" value="WHD_Cdc6"/>
    <property type="match status" value="1"/>
</dbReference>
<dbReference type="Proteomes" id="UP001473302">
    <property type="component" value="Unassembled WGS sequence"/>
</dbReference>
<dbReference type="InterPro" id="IPR027417">
    <property type="entry name" value="P-loop_NTPase"/>
</dbReference>
<evidence type="ECO:0000256" key="4">
    <source>
        <dbReference type="ARBA" id="ARBA00022705"/>
    </source>
</evidence>
<evidence type="ECO:0000256" key="7">
    <source>
        <dbReference type="PIRNR" id="PIRNR001767"/>
    </source>
</evidence>
<dbReference type="SUPFAM" id="SSF52540">
    <property type="entry name" value="P-loop containing nucleoside triphosphate hydrolases"/>
    <property type="match status" value="1"/>
</dbReference>
<evidence type="ECO:0000256" key="8">
    <source>
        <dbReference type="SAM" id="MobiDB-lite"/>
    </source>
</evidence>
<dbReference type="CDD" id="cd00009">
    <property type="entry name" value="AAA"/>
    <property type="match status" value="1"/>
</dbReference>
<dbReference type="Gene3D" id="3.40.50.300">
    <property type="entry name" value="P-loop containing nucleotide triphosphate hydrolases"/>
    <property type="match status" value="1"/>
</dbReference>
<dbReference type="PIRSF" id="PIRSF001767">
    <property type="entry name" value="Cdc6"/>
    <property type="match status" value="1"/>
</dbReference>
<dbReference type="SMART" id="SM01074">
    <property type="entry name" value="Cdc6_C"/>
    <property type="match status" value="1"/>
</dbReference>
<dbReference type="InterPro" id="IPR049945">
    <property type="entry name" value="AAA_22"/>
</dbReference>
<dbReference type="Pfam" id="PF13401">
    <property type="entry name" value="AAA_22"/>
    <property type="match status" value="1"/>
</dbReference>
<comment type="similarity">
    <text evidence="2 7">Belongs to the CDC6/cdc18 family.</text>
</comment>
<comment type="subcellular location">
    <subcellularLocation>
        <location evidence="1">Nucleus</location>
    </subcellularLocation>
</comment>
<keyword evidence="3" id="KW-0132">Cell division</keyword>
<dbReference type="InterPro" id="IPR003593">
    <property type="entry name" value="AAA+_ATPase"/>
</dbReference>
<dbReference type="PANTHER" id="PTHR10763">
    <property type="entry name" value="CELL DIVISION CONTROL PROTEIN 6-RELATED"/>
    <property type="match status" value="1"/>
</dbReference>
<feature type="region of interest" description="Disordered" evidence="8">
    <location>
        <begin position="18"/>
        <end position="68"/>
    </location>
</feature>
<keyword evidence="12" id="KW-1185">Reference proteome</keyword>
<evidence type="ECO:0000256" key="5">
    <source>
        <dbReference type="ARBA" id="ARBA00023242"/>
    </source>
</evidence>
<dbReference type="PANTHER" id="PTHR10763:SF26">
    <property type="entry name" value="CELL DIVISION CONTROL PROTEIN 6 HOMOLOG"/>
    <property type="match status" value="1"/>
</dbReference>